<evidence type="ECO:0000313" key="1">
    <source>
        <dbReference type="EMBL" id="GAI78110.1"/>
    </source>
</evidence>
<comment type="caution">
    <text evidence="1">The sequence shown here is derived from an EMBL/GenBank/DDBJ whole genome shotgun (WGS) entry which is preliminary data.</text>
</comment>
<gene>
    <name evidence="1" type="ORF">S12H4_20785</name>
</gene>
<protein>
    <submittedName>
        <fullName evidence="1">Uncharacterized protein</fullName>
    </submittedName>
</protein>
<organism evidence="1">
    <name type="scientific">marine sediment metagenome</name>
    <dbReference type="NCBI Taxonomy" id="412755"/>
    <lineage>
        <taxon>unclassified sequences</taxon>
        <taxon>metagenomes</taxon>
        <taxon>ecological metagenomes</taxon>
    </lineage>
</organism>
<accession>X1SRY8</accession>
<sequence length="36" mass="4310">VKIELLKLCKTRGDRRKLERKFKKGGVLGFFKEFIK</sequence>
<name>X1SRY8_9ZZZZ</name>
<reference evidence="1" key="1">
    <citation type="journal article" date="2014" name="Front. Microbiol.">
        <title>High frequency of phylogenetically diverse reductive dehalogenase-homologous genes in deep subseafloor sedimentary metagenomes.</title>
        <authorList>
            <person name="Kawai M."/>
            <person name="Futagami T."/>
            <person name="Toyoda A."/>
            <person name="Takaki Y."/>
            <person name="Nishi S."/>
            <person name="Hori S."/>
            <person name="Arai W."/>
            <person name="Tsubouchi T."/>
            <person name="Morono Y."/>
            <person name="Uchiyama I."/>
            <person name="Ito T."/>
            <person name="Fujiyama A."/>
            <person name="Inagaki F."/>
            <person name="Takami H."/>
        </authorList>
    </citation>
    <scope>NUCLEOTIDE SEQUENCE</scope>
    <source>
        <strain evidence="1">Expedition CK06-06</strain>
    </source>
</reference>
<dbReference type="EMBL" id="BARW01010585">
    <property type="protein sequence ID" value="GAI78110.1"/>
    <property type="molecule type" value="Genomic_DNA"/>
</dbReference>
<dbReference type="AlphaFoldDB" id="X1SRY8"/>
<feature type="non-terminal residue" evidence="1">
    <location>
        <position position="1"/>
    </location>
</feature>
<proteinExistence type="predicted"/>